<dbReference type="InterPro" id="IPR012677">
    <property type="entry name" value="Nucleotide-bd_a/b_plait_sf"/>
</dbReference>
<feature type="compositionally biased region" description="Polar residues" evidence="7">
    <location>
        <begin position="500"/>
        <end position="510"/>
    </location>
</feature>
<feature type="domain" description="MYND-type" evidence="10">
    <location>
        <begin position="282"/>
        <end position="317"/>
    </location>
</feature>
<dbReference type="GO" id="GO:0008270">
    <property type="term" value="F:zinc ion binding"/>
    <property type="evidence" value="ECO:0007669"/>
    <property type="project" value="UniProtKB-KW"/>
</dbReference>
<dbReference type="Pfam" id="PF01753">
    <property type="entry name" value="zf-MYND"/>
    <property type="match status" value="1"/>
</dbReference>
<keyword evidence="1" id="KW-0479">Metal-binding</keyword>
<proteinExistence type="predicted"/>
<dbReference type="AlphaFoldDB" id="A0AAN9Z8A2"/>
<accession>A0AAN9Z8A2</accession>
<dbReference type="GO" id="GO:0005737">
    <property type="term" value="C:cytoplasm"/>
    <property type="evidence" value="ECO:0007669"/>
    <property type="project" value="UniProtKB-ARBA"/>
</dbReference>
<dbReference type="Gene3D" id="6.10.140.2220">
    <property type="match status" value="1"/>
</dbReference>
<evidence type="ECO:0000313" key="11">
    <source>
        <dbReference type="EMBL" id="KAK7866487.1"/>
    </source>
</evidence>
<feature type="region of interest" description="Disordered" evidence="7">
    <location>
        <begin position="153"/>
        <end position="182"/>
    </location>
</feature>
<dbReference type="InterPro" id="IPR050621">
    <property type="entry name" value="Tudor_domain_containing"/>
</dbReference>
<evidence type="ECO:0000256" key="4">
    <source>
        <dbReference type="ARBA" id="ARBA00022884"/>
    </source>
</evidence>
<dbReference type="InterPro" id="IPR002893">
    <property type="entry name" value="Znf_MYND"/>
</dbReference>
<name>A0AAN9Z8A2_9ORTH</name>
<dbReference type="InterPro" id="IPR000504">
    <property type="entry name" value="RRM_dom"/>
</dbReference>
<dbReference type="InterPro" id="IPR035437">
    <property type="entry name" value="SNase_OB-fold_sf"/>
</dbReference>
<dbReference type="Gene3D" id="2.30.30.140">
    <property type="match status" value="4"/>
</dbReference>
<dbReference type="PROSITE" id="PS50865">
    <property type="entry name" value="ZF_MYND_2"/>
    <property type="match status" value="1"/>
</dbReference>
<feature type="domain" description="Tudor" evidence="9">
    <location>
        <begin position="591"/>
        <end position="646"/>
    </location>
</feature>
<dbReference type="Gene3D" id="2.40.50.90">
    <property type="match status" value="1"/>
</dbReference>
<dbReference type="Proteomes" id="UP001378592">
    <property type="component" value="Unassembled WGS sequence"/>
</dbReference>
<dbReference type="SMART" id="SM00333">
    <property type="entry name" value="TUDOR"/>
    <property type="match status" value="3"/>
</dbReference>
<keyword evidence="2 5" id="KW-0863">Zinc-finger</keyword>
<feature type="domain" description="Tudor" evidence="9">
    <location>
        <begin position="940"/>
        <end position="999"/>
    </location>
</feature>
<evidence type="ECO:0000259" key="9">
    <source>
        <dbReference type="PROSITE" id="PS50304"/>
    </source>
</evidence>
<feature type="compositionally biased region" description="Polar residues" evidence="7">
    <location>
        <begin position="520"/>
        <end position="529"/>
    </location>
</feature>
<dbReference type="Pfam" id="PF00567">
    <property type="entry name" value="TUDOR"/>
    <property type="match status" value="4"/>
</dbReference>
<dbReference type="SUPFAM" id="SSF63748">
    <property type="entry name" value="Tudor/PWWP/MBT"/>
    <property type="match status" value="4"/>
</dbReference>
<evidence type="ECO:0008006" key="13">
    <source>
        <dbReference type="Google" id="ProtNLM"/>
    </source>
</evidence>
<feature type="domain" description="RRM" evidence="8">
    <location>
        <begin position="54"/>
        <end position="125"/>
    </location>
</feature>
<reference evidence="11 12" key="1">
    <citation type="submission" date="2024-03" db="EMBL/GenBank/DDBJ databases">
        <title>The genome assembly and annotation of the cricket Gryllus longicercus Weissman &amp; Gray.</title>
        <authorList>
            <person name="Szrajer S."/>
            <person name="Gray D."/>
            <person name="Ylla G."/>
        </authorList>
    </citation>
    <scope>NUCLEOTIDE SEQUENCE [LARGE SCALE GENOMIC DNA]</scope>
    <source>
        <strain evidence="11">DAG 2021-001</strain>
        <tissue evidence="11">Whole body minus gut</tissue>
    </source>
</reference>
<dbReference type="SUPFAM" id="SSF54928">
    <property type="entry name" value="RNA-binding domain, RBD"/>
    <property type="match status" value="1"/>
</dbReference>
<dbReference type="PANTHER" id="PTHR22948:SF72">
    <property type="entry name" value="TUDOR DOMAIN-CONTAINING PROTEIN"/>
    <property type="match status" value="1"/>
</dbReference>
<protein>
    <recommendedName>
        <fullName evidence="13">Tudor domain-containing protein 1</fullName>
    </recommendedName>
</protein>
<keyword evidence="12" id="KW-1185">Reference proteome</keyword>
<gene>
    <name evidence="11" type="ORF">R5R35_014352</name>
</gene>
<dbReference type="Pfam" id="PF00076">
    <property type="entry name" value="RRM_1"/>
    <property type="match status" value="1"/>
</dbReference>
<evidence type="ECO:0000256" key="7">
    <source>
        <dbReference type="SAM" id="MobiDB-lite"/>
    </source>
</evidence>
<evidence type="ECO:0000256" key="3">
    <source>
        <dbReference type="ARBA" id="ARBA00022833"/>
    </source>
</evidence>
<evidence type="ECO:0000259" key="10">
    <source>
        <dbReference type="PROSITE" id="PS50865"/>
    </source>
</evidence>
<feature type="compositionally biased region" description="Basic and acidic residues" evidence="7">
    <location>
        <begin position="465"/>
        <end position="490"/>
    </location>
</feature>
<dbReference type="SUPFAM" id="SSF144232">
    <property type="entry name" value="HIT/MYND zinc finger-like"/>
    <property type="match status" value="1"/>
</dbReference>
<feature type="compositionally biased region" description="Basic and acidic residues" evidence="7">
    <location>
        <begin position="429"/>
        <end position="442"/>
    </location>
</feature>
<organism evidence="11 12">
    <name type="scientific">Gryllus longicercus</name>
    <dbReference type="NCBI Taxonomy" id="2509291"/>
    <lineage>
        <taxon>Eukaryota</taxon>
        <taxon>Metazoa</taxon>
        <taxon>Ecdysozoa</taxon>
        <taxon>Arthropoda</taxon>
        <taxon>Hexapoda</taxon>
        <taxon>Insecta</taxon>
        <taxon>Pterygota</taxon>
        <taxon>Neoptera</taxon>
        <taxon>Polyneoptera</taxon>
        <taxon>Orthoptera</taxon>
        <taxon>Ensifera</taxon>
        <taxon>Gryllidea</taxon>
        <taxon>Grylloidea</taxon>
        <taxon>Gryllidae</taxon>
        <taxon>Gryllinae</taxon>
        <taxon>Gryllus</taxon>
    </lineage>
</organism>
<keyword evidence="4 6" id="KW-0694">RNA-binding</keyword>
<evidence type="ECO:0000256" key="5">
    <source>
        <dbReference type="PROSITE-ProRule" id="PRU00134"/>
    </source>
</evidence>
<dbReference type="Gene3D" id="3.30.70.330">
    <property type="match status" value="1"/>
</dbReference>
<dbReference type="GO" id="GO:0003723">
    <property type="term" value="F:RNA binding"/>
    <property type="evidence" value="ECO:0007669"/>
    <property type="project" value="UniProtKB-UniRule"/>
</dbReference>
<dbReference type="InterPro" id="IPR002999">
    <property type="entry name" value="Tudor"/>
</dbReference>
<evidence type="ECO:0000256" key="1">
    <source>
        <dbReference type="ARBA" id="ARBA00022723"/>
    </source>
</evidence>
<evidence type="ECO:0000256" key="2">
    <source>
        <dbReference type="ARBA" id="ARBA00022771"/>
    </source>
</evidence>
<dbReference type="PROSITE" id="PS50304">
    <property type="entry name" value="TUDOR"/>
    <property type="match status" value="2"/>
</dbReference>
<dbReference type="InterPro" id="IPR035979">
    <property type="entry name" value="RBD_domain_sf"/>
</dbReference>
<dbReference type="SMART" id="SM00360">
    <property type="entry name" value="RRM"/>
    <property type="match status" value="1"/>
</dbReference>
<evidence type="ECO:0000256" key="6">
    <source>
        <dbReference type="PROSITE-ProRule" id="PRU00176"/>
    </source>
</evidence>
<feature type="compositionally biased region" description="Basic and acidic residues" evidence="7">
    <location>
        <begin position="373"/>
        <end position="395"/>
    </location>
</feature>
<evidence type="ECO:0000313" key="12">
    <source>
        <dbReference type="Proteomes" id="UP001378592"/>
    </source>
</evidence>
<feature type="compositionally biased region" description="Polar residues" evidence="7">
    <location>
        <begin position="327"/>
        <end position="338"/>
    </location>
</feature>
<evidence type="ECO:0000259" key="8">
    <source>
        <dbReference type="PROSITE" id="PS50102"/>
    </source>
</evidence>
<comment type="caution">
    <text evidence="11">The sequence shown here is derived from an EMBL/GenBank/DDBJ whole genome shotgun (WGS) entry which is preliminary data.</text>
</comment>
<feature type="region of interest" description="Disordered" evidence="7">
    <location>
        <begin position="322"/>
        <end position="533"/>
    </location>
</feature>
<sequence length="1259" mass="142797">MSRSSYKPMDKHWDPMQEAYRDPHFNSYKDGPGANLDLDKQPCSLGTSKEKTMFKLYVGNVPSDIDKDGIENIFRTVGEPIDVMRAHLPNNFAFVTFRTLREADEARRQYDRRPPMNLKIEYARSRDEPVKKRLTDNFELPGVSENLAVKKPVENSKPSGKGRGLAVAPFEDPRTVRPGNTRETSDIRQFQQYGGSNYDESNTAILKGVQRENGPGGPKKFVMGRGCFDREMDKLCQPKKLEDVIDNLHEAKTSIETYFQRRNGTLEFSKKEYPPKWEQGTCTLCKEPSTQYCAQCSDWYCSRTCQEKDWPRHRQYCGITSRKNQHDSANGANANQISPPRKGKVKGGRDFNFSQQNNGYTPQSVETIPSDTRYSKRKDEYYTKEHGACSDERQRSPQNKDAILTKVEKSNKKGNMNSSRNGSDESECSFEKDNNSCNDKHLLTNSNKPKFTKKGPENKFYNRNGKFDGNKTKYPKDNYNKNESSEKSHDINFPAPCSPKTESSGFTKGQASPPKDNRQKAANQTNTIKESPKRIAPEIFEENELLPDTFTNVSIQVVVDSDQYWVVLSSNMCAIASMSNAMESASTERAPVQLGAYCMARYQDMWFRAKITSVHPTLKVFFIDFGNEEIVTSEEIKILPDAVKKMPAQAVQIKLAPGTSQKYQMLKENEDLSVKRVHQNKDGIVIVHVEGEVYEHNSGVPTDEEDTPLALQNTTVLLKKGMKCTLCVTECNNAEFLACLVPVDMKHHYNDLFSQEFQEECERLPVISVVPKIGEAVIAKFSEEGWLRAYILHVSNKSEFTVASCDLGLVETVKEVKKLPPKCREIVQFAVECVILEENKSLDVSKLIGLVIESCSSDSAIAVLSGEECKIQIKKWEVPYELYEELKCVELKNGDCVISAEMSPFELYIRPLSSQCIDTYNRLLQDVAKYCFKSAPLKYTPKIGQVLAAKFTEDGNFYRAIVREVNKSKGVKVQYIDFGNVEFVNQEALKPLNNTLRSVECCVVKVVLENVVDRPLNEEVQKLFKDLILGTTPLKVKISEGNKVSLSLKDGTNLNEKINKMLMPGWKKGITDKKIYTINDVTIEKLECNSLLELAIIKVMNQDYEIIARPKRSQTIQVLQNDLQDIINEYCENTGPYTPREMELCVAKVDNNWSRALCFSGGNPLALYLFDTGVMVYLTHENIRKYSEDFTVVPAVGVHCKIKTKVTHSRQEDISRAVRRYLSTMRYITAKVIEESAEDSSLKGYVISVPELDEILTTL</sequence>
<dbReference type="FunFam" id="2.30.30.140:FF:000018">
    <property type="entry name" value="Serine/threonine-protein kinase 31"/>
    <property type="match status" value="1"/>
</dbReference>
<feature type="compositionally biased region" description="Polar residues" evidence="7">
    <location>
        <begin position="352"/>
        <end position="372"/>
    </location>
</feature>
<dbReference type="EMBL" id="JAZDUA010000146">
    <property type="protein sequence ID" value="KAK7866487.1"/>
    <property type="molecule type" value="Genomic_DNA"/>
</dbReference>
<dbReference type="PROSITE" id="PS50102">
    <property type="entry name" value="RRM"/>
    <property type="match status" value="1"/>
</dbReference>
<keyword evidence="3" id="KW-0862">Zinc</keyword>
<dbReference type="PANTHER" id="PTHR22948">
    <property type="entry name" value="TUDOR DOMAIN CONTAINING PROTEIN"/>
    <property type="match status" value="1"/>
</dbReference>